<sequence length="255" mass="26853">MVVSLRQVWRTDSNITSSMSARSSLTIASCTSICSSLVSTSDSSSVASSLCISLVVAGGISEVSRVSKLSTAFSNEVKSIDFSRNVRDLPLPALTSLNSRGESVNRILKGGQCNTDGTLDYPWDGYLKSGSPHVSGMGQAEVEVLGACEGKKGTDIHKGPEVEVGKDASAGIESTSTSRDVSNKVALLLSASSRVYSISMHRKLVKKDEMTSISLVRSIGTPAHKHNSVISTGKGREVCLYLALVDISCSIMSLS</sequence>
<dbReference type="AlphaFoldDB" id="A0A9J6B7I9"/>
<keyword evidence="2" id="KW-1185">Reference proteome</keyword>
<accession>A0A9J6B7I9</accession>
<evidence type="ECO:0000313" key="2">
    <source>
        <dbReference type="Proteomes" id="UP000824120"/>
    </source>
</evidence>
<gene>
    <name evidence="1" type="ORF">H5410_004108</name>
</gene>
<evidence type="ECO:0000313" key="1">
    <source>
        <dbReference type="EMBL" id="KAG5632391.1"/>
    </source>
</evidence>
<protein>
    <submittedName>
        <fullName evidence="1">Uncharacterized protein</fullName>
    </submittedName>
</protein>
<organism evidence="1 2">
    <name type="scientific">Solanum commersonii</name>
    <name type="common">Commerson's wild potato</name>
    <name type="synonym">Commerson's nightshade</name>
    <dbReference type="NCBI Taxonomy" id="4109"/>
    <lineage>
        <taxon>Eukaryota</taxon>
        <taxon>Viridiplantae</taxon>
        <taxon>Streptophyta</taxon>
        <taxon>Embryophyta</taxon>
        <taxon>Tracheophyta</taxon>
        <taxon>Spermatophyta</taxon>
        <taxon>Magnoliopsida</taxon>
        <taxon>eudicotyledons</taxon>
        <taxon>Gunneridae</taxon>
        <taxon>Pentapetalae</taxon>
        <taxon>asterids</taxon>
        <taxon>lamiids</taxon>
        <taxon>Solanales</taxon>
        <taxon>Solanaceae</taxon>
        <taxon>Solanoideae</taxon>
        <taxon>Solaneae</taxon>
        <taxon>Solanum</taxon>
    </lineage>
</organism>
<dbReference type="Proteomes" id="UP000824120">
    <property type="component" value="Chromosome 1"/>
</dbReference>
<name>A0A9J6B7I9_SOLCO</name>
<dbReference type="EMBL" id="JACXVP010000001">
    <property type="protein sequence ID" value="KAG5632391.1"/>
    <property type="molecule type" value="Genomic_DNA"/>
</dbReference>
<reference evidence="1 2" key="1">
    <citation type="submission" date="2020-09" db="EMBL/GenBank/DDBJ databases">
        <title>De no assembly of potato wild relative species, Solanum commersonii.</title>
        <authorList>
            <person name="Cho K."/>
        </authorList>
    </citation>
    <scope>NUCLEOTIDE SEQUENCE [LARGE SCALE GENOMIC DNA]</scope>
    <source>
        <strain evidence="1">LZ3.2</strain>
        <tissue evidence="1">Leaf</tissue>
    </source>
</reference>
<comment type="caution">
    <text evidence="1">The sequence shown here is derived from an EMBL/GenBank/DDBJ whole genome shotgun (WGS) entry which is preliminary data.</text>
</comment>
<proteinExistence type="predicted"/>